<dbReference type="OrthoDB" id="9923228at2"/>
<dbReference type="PATRIC" id="fig|84022.6.peg.617"/>
<dbReference type="KEGG" id="cace:CACET_c06080"/>
<keyword evidence="2" id="KW-1185">Reference proteome</keyword>
<dbReference type="AlphaFoldDB" id="A0A0G3W6Z6"/>
<evidence type="ECO:0000313" key="1">
    <source>
        <dbReference type="EMBL" id="AKL94118.1"/>
    </source>
</evidence>
<dbReference type="EMBL" id="CP009687">
    <property type="protein sequence ID" value="AKL94118.1"/>
    <property type="molecule type" value="Genomic_DNA"/>
</dbReference>
<reference evidence="1 2" key="1">
    <citation type="submission" date="2014-10" db="EMBL/GenBank/DDBJ databases">
        <title>Genome sequence of Clostridium aceticum DSM 1496.</title>
        <authorList>
            <person name="Poehlein A."/>
            <person name="Schiel-Bengelsdorf B."/>
            <person name="Gottschalk G."/>
            <person name="Duerre P."/>
            <person name="Daniel R."/>
        </authorList>
    </citation>
    <scope>NUCLEOTIDE SEQUENCE [LARGE SCALE GENOMIC DNA]</scope>
    <source>
        <strain evidence="1 2">DSM 1496</strain>
    </source>
</reference>
<name>A0A0G3W6Z6_9CLOT</name>
<dbReference type="RefSeq" id="WP_158385951.1">
    <property type="nucleotide sequence ID" value="NZ_CP009687.1"/>
</dbReference>
<protein>
    <submittedName>
        <fullName evidence="1">Uncharacterized protein</fullName>
    </submittedName>
</protein>
<proteinExistence type="predicted"/>
<dbReference type="Proteomes" id="UP000035704">
    <property type="component" value="Chromosome"/>
</dbReference>
<evidence type="ECO:0000313" key="2">
    <source>
        <dbReference type="Proteomes" id="UP000035704"/>
    </source>
</evidence>
<gene>
    <name evidence="1" type="ORF">CACET_c06080</name>
</gene>
<sequence>MKKIVALTLIALGLTLVNIQEINTYKPECTKVLTLEDTVNSFKLDTTIKEIC</sequence>
<organism evidence="1 2">
    <name type="scientific">Clostridium aceticum</name>
    <dbReference type="NCBI Taxonomy" id="84022"/>
    <lineage>
        <taxon>Bacteria</taxon>
        <taxon>Bacillati</taxon>
        <taxon>Bacillota</taxon>
        <taxon>Clostridia</taxon>
        <taxon>Eubacteriales</taxon>
        <taxon>Clostridiaceae</taxon>
        <taxon>Clostridium</taxon>
    </lineage>
</organism>
<accession>A0A0G3W6Z6</accession>